<organism evidence="2 3">
    <name type="scientific">Lunasporangiospora selenospora</name>
    <dbReference type="NCBI Taxonomy" id="979761"/>
    <lineage>
        <taxon>Eukaryota</taxon>
        <taxon>Fungi</taxon>
        <taxon>Fungi incertae sedis</taxon>
        <taxon>Mucoromycota</taxon>
        <taxon>Mortierellomycotina</taxon>
        <taxon>Mortierellomycetes</taxon>
        <taxon>Mortierellales</taxon>
        <taxon>Mortierellaceae</taxon>
        <taxon>Lunasporangiospora</taxon>
    </lineage>
</organism>
<proteinExistence type="predicted"/>
<protein>
    <submittedName>
        <fullName evidence="2">Uncharacterized protein</fullName>
    </submittedName>
</protein>
<gene>
    <name evidence="2" type="ORF">BGW38_006209</name>
</gene>
<keyword evidence="1" id="KW-0732">Signal</keyword>
<comment type="caution">
    <text evidence="2">The sequence shown here is derived from an EMBL/GenBank/DDBJ whole genome shotgun (WGS) entry which is preliminary data.</text>
</comment>
<dbReference type="Proteomes" id="UP000780801">
    <property type="component" value="Unassembled WGS sequence"/>
</dbReference>
<name>A0A9P6FZ86_9FUNG</name>
<dbReference type="OrthoDB" id="2331623at2759"/>
<keyword evidence="3" id="KW-1185">Reference proteome</keyword>
<evidence type="ECO:0000313" key="3">
    <source>
        <dbReference type="Proteomes" id="UP000780801"/>
    </source>
</evidence>
<feature type="signal peptide" evidence="1">
    <location>
        <begin position="1"/>
        <end position="34"/>
    </location>
</feature>
<feature type="chain" id="PRO_5040381036" evidence="1">
    <location>
        <begin position="35"/>
        <end position="90"/>
    </location>
</feature>
<accession>A0A9P6FZ86</accession>
<sequence>MPNKQANPFSKMNKLYTIMATMFLALIMVNYVQALSWTASGGCKTDWAGRCNNQCIGEASKKPACNGKKTFSGIESSNCVWGWNICKCQC</sequence>
<evidence type="ECO:0000313" key="2">
    <source>
        <dbReference type="EMBL" id="KAF9584505.1"/>
    </source>
</evidence>
<dbReference type="AlphaFoldDB" id="A0A9P6FZ86"/>
<dbReference type="EMBL" id="JAABOA010000396">
    <property type="protein sequence ID" value="KAF9584505.1"/>
    <property type="molecule type" value="Genomic_DNA"/>
</dbReference>
<reference evidence="2" key="1">
    <citation type="journal article" date="2020" name="Fungal Divers.">
        <title>Resolving the Mortierellaceae phylogeny through synthesis of multi-gene phylogenetics and phylogenomics.</title>
        <authorList>
            <person name="Vandepol N."/>
            <person name="Liber J."/>
            <person name="Desiro A."/>
            <person name="Na H."/>
            <person name="Kennedy M."/>
            <person name="Barry K."/>
            <person name="Grigoriev I.V."/>
            <person name="Miller A.N."/>
            <person name="O'Donnell K."/>
            <person name="Stajich J.E."/>
            <person name="Bonito G."/>
        </authorList>
    </citation>
    <scope>NUCLEOTIDE SEQUENCE</scope>
    <source>
        <strain evidence="2">KOD1015</strain>
    </source>
</reference>
<evidence type="ECO:0000256" key="1">
    <source>
        <dbReference type="SAM" id="SignalP"/>
    </source>
</evidence>